<dbReference type="InParanoid" id="A0A0C3DXA4"/>
<dbReference type="Proteomes" id="UP000053989">
    <property type="component" value="Unassembled WGS sequence"/>
</dbReference>
<organism evidence="2 3">
    <name type="scientific">Scleroderma citrinum Foug A</name>
    <dbReference type="NCBI Taxonomy" id="1036808"/>
    <lineage>
        <taxon>Eukaryota</taxon>
        <taxon>Fungi</taxon>
        <taxon>Dikarya</taxon>
        <taxon>Basidiomycota</taxon>
        <taxon>Agaricomycotina</taxon>
        <taxon>Agaricomycetes</taxon>
        <taxon>Agaricomycetidae</taxon>
        <taxon>Boletales</taxon>
        <taxon>Sclerodermatineae</taxon>
        <taxon>Sclerodermataceae</taxon>
        <taxon>Scleroderma</taxon>
    </lineage>
</organism>
<dbReference type="EMBL" id="KN822058">
    <property type="protein sequence ID" value="KIM60804.1"/>
    <property type="molecule type" value="Genomic_DNA"/>
</dbReference>
<feature type="region of interest" description="Disordered" evidence="1">
    <location>
        <begin position="1"/>
        <end position="38"/>
    </location>
</feature>
<gene>
    <name evidence="2" type="ORF">SCLCIDRAFT_1216517</name>
</gene>
<accession>A0A0C3DXA4</accession>
<keyword evidence="3" id="KW-1185">Reference proteome</keyword>
<dbReference type="AlphaFoldDB" id="A0A0C3DXA4"/>
<dbReference type="HOGENOM" id="CLU_2400984_0_0_1"/>
<evidence type="ECO:0000313" key="2">
    <source>
        <dbReference type="EMBL" id="KIM60804.1"/>
    </source>
</evidence>
<proteinExistence type="predicted"/>
<name>A0A0C3DXA4_9AGAM</name>
<reference evidence="3" key="2">
    <citation type="submission" date="2015-01" db="EMBL/GenBank/DDBJ databases">
        <title>Evolutionary Origins and Diversification of the Mycorrhizal Mutualists.</title>
        <authorList>
            <consortium name="DOE Joint Genome Institute"/>
            <consortium name="Mycorrhizal Genomics Consortium"/>
            <person name="Kohler A."/>
            <person name="Kuo A."/>
            <person name="Nagy L.G."/>
            <person name="Floudas D."/>
            <person name="Copeland A."/>
            <person name="Barry K.W."/>
            <person name="Cichocki N."/>
            <person name="Veneault-Fourrey C."/>
            <person name="LaButti K."/>
            <person name="Lindquist E.A."/>
            <person name="Lipzen A."/>
            <person name="Lundell T."/>
            <person name="Morin E."/>
            <person name="Murat C."/>
            <person name="Riley R."/>
            <person name="Ohm R."/>
            <person name="Sun H."/>
            <person name="Tunlid A."/>
            <person name="Henrissat B."/>
            <person name="Grigoriev I.V."/>
            <person name="Hibbett D.S."/>
            <person name="Martin F."/>
        </authorList>
    </citation>
    <scope>NUCLEOTIDE SEQUENCE [LARGE SCALE GENOMIC DNA]</scope>
    <source>
        <strain evidence="3">Foug A</strain>
    </source>
</reference>
<reference evidence="2 3" key="1">
    <citation type="submission" date="2014-04" db="EMBL/GenBank/DDBJ databases">
        <authorList>
            <consortium name="DOE Joint Genome Institute"/>
            <person name="Kuo A."/>
            <person name="Kohler A."/>
            <person name="Nagy L.G."/>
            <person name="Floudas D."/>
            <person name="Copeland A."/>
            <person name="Barry K.W."/>
            <person name="Cichocki N."/>
            <person name="Veneault-Fourrey C."/>
            <person name="LaButti K."/>
            <person name="Lindquist E.A."/>
            <person name="Lipzen A."/>
            <person name="Lundell T."/>
            <person name="Morin E."/>
            <person name="Murat C."/>
            <person name="Sun H."/>
            <person name="Tunlid A."/>
            <person name="Henrissat B."/>
            <person name="Grigoriev I.V."/>
            <person name="Hibbett D.S."/>
            <person name="Martin F."/>
            <person name="Nordberg H.P."/>
            <person name="Cantor M.N."/>
            <person name="Hua S.X."/>
        </authorList>
    </citation>
    <scope>NUCLEOTIDE SEQUENCE [LARGE SCALE GENOMIC DNA]</scope>
    <source>
        <strain evidence="2 3">Foug A</strain>
    </source>
</reference>
<protein>
    <submittedName>
        <fullName evidence="2">Uncharacterized protein</fullName>
    </submittedName>
</protein>
<evidence type="ECO:0000256" key="1">
    <source>
        <dbReference type="SAM" id="MobiDB-lite"/>
    </source>
</evidence>
<sequence length="93" mass="10238">MQVSTVVEVGPHRTNAESIYTHPSEKDSPCSLSKSSTYVAAPRPIHSRIGQEIYSPVRRTNTREIGSQRGNHNAHNDVSIIYSAQYATPSISD</sequence>
<evidence type="ECO:0000313" key="3">
    <source>
        <dbReference type="Proteomes" id="UP000053989"/>
    </source>
</evidence>